<comment type="domain">
    <text evidence="5">The PRC barrel domain binds ribosomal protein uS19.</text>
</comment>
<evidence type="ECO:0000259" key="7">
    <source>
        <dbReference type="Pfam" id="PF05239"/>
    </source>
</evidence>
<evidence type="ECO:0000259" key="6">
    <source>
        <dbReference type="Pfam" id="PF01782"/>
    </source>
</evidence>
<dbReference type="NCBIfam" id="TIGR02273">
    <property type="entry name" value="16S_RimM"/>
    <property type="match status" value="1"/>
</dbReference>
<evidence type="ECO:0000313" key="9">
    <source>
        <dbReference type="Proteomes" id="UP001595987"/>
    </source>
</evidence>
<dbReference type="InterPro" id="IPR027275">
    <property type="entry name" value="PRC-brl_dom"/>
</dbReference>
<proteinExistence type="inferred from homology"/>
<dbReference type="SUPFAM" id="SSF50447">
    <property type="entry name" value="Translation proteins"/>
    <property type="match status" value="1"/>
</dbReference>
<name>A0ABV9JBY3_9LACT</name>
<dbReference type="SUPFAM" id="SSF50346">
    <property type="entry name" value="PRC-barrel domain"/>
    <property type="match status" value="1"/>
</dbReference>
<comment type="similarity">
    <text evidence="5">Belongs to the RimM family.</text>
</comment>
<comment type="subcellular location">
    <subcellularLocation>
        <location evidence="5">Cytoplasm</location>
    </subcellularLocation>
</comment>
<dbReference type="PANTHER" id="PTHR33692:SF1">
    <property type="entry name" value="RIBOSOME MATURATION FACTOR RIMM"/>
    <property type="match status" value="1"/>
</dbReference>
<keyword evidence="9" id="KW-1185">Reference proteome</keyword>
<organism evidence="8 9">
    <name type="scientific">Lactococcus nasutitermitis</name>
    <dbReference type="NCBI Taxonomy" id="1652957"/>
    <lineage>
        <taxon>Bacteria</taxon>
        <taxon>Bacillati</taxon>
        <taxon>Bacillota</taxon>
        <taxon>Bacilli</taxon>
        <taxon>Lactobacillales</taxon>
        <taxon>Streptococcaceae</taxon>
        <taxon>Lactococcus</taxon>
    </lineage>
</organism>
<evidence type="ECO:0000256" key="1">
    <source>
        <dbReference type="ARBA" id="ARBA00022490"/>
    </source>
</evidence>
<keyword evidence="1 5" id="KW-0963">Cytoplasm</keyword>
<dbReference type="PANTHER" id="PTHR33692">
    <property type="entry name" value="RIBOSOME MATURATION FACTOR RIMM"/>
    <property type="match status" value="1"/>
</dbReference>
<dbReference type="Proteomes" id="UP001595987">
    <property type="component" value="Unassembled WGS sequence"/>
</dbReference>
<dbReference type="InterPro" id="IPR011961">
    <property type="entry name" value="RimM"/>
</dbReference>
<accession>A0ABV9JBY3</accession>
<dbReference type="InterPro" id="IPR002676">
    <property type="entry name" value="RimM_N"/>
</dbReference>
<evidence type="ECO:0000313" key="8">
    <source>
        <dbReference type="EMBL" id="MFC4652199.1"/>
    </source>
</evidence>
<comment type="subunit">
    <text evidence="5">Binds ribosomal protein uS19.</text>
</comment>
<protein>
    <recommendedName>
        <fullName evidence="5">Ribosome maturation factor RimM</fullName>
    </recommendedName>
</protein>
<keyword evidence="4 5" id="KW-0143">Chaperone</keyword>
<dbReference type="Gene3D" id="2.30.30.240">
    <property type="entry name" value="PRC-barrel domain"/>
    <property type="match status" value="1"/>
</dbReference>
<dbReference type="InterPro" id="IPR009000">
    <property type="entry name" value="Transl_B-barrel_sf"/>
</dbReference>
<dbReference type="EMBL" id="JBHSGD010000005">
    <property type="protein sequence ID" value="MFC4652199.1"/>
    <property type="molecule type" value="Genomic_DNA"/>
</dbReference>
<evidence type="ECO:0000256" key="4">
    <source>
        <dbReference type="ARBA" id="ARBA00023186"/>
    </source>
</evidence>
<keyword evidence="2 5" id="KW-0690">Ribosome biogenesis</keyword>
<keyword evidence="3 5" id="KW-0698">rRNA processing</keyword>
<dbReference type="InterPro" id="IPR011033">
    <property type="entry name" value="PRC_barrel-like_sf"/>
</dbReference>
<gene>
    <name evidence="5 8" type="primary">rimM</name>
    <name evidence="8" type="ORF">ACFO26_04695</name>
</gene>
<dbReference type="Pfam" id="PF05239">
    <property type="entry name" value="PRC"/>
    <property type="match status" value="1"/>
</dbReference>
<feature type="domain" description="PRC-barrel" evidence="7">
    <location>
        <begin position="98"/>
        <end position="168"/>
    </location>
</feature>
<dbReference type="Gene3D" id="2.40.30.60">
    <property type="entry name" value="RimM"/>
    <property type="match status" value="1"/>
</dbReference>
<reference evidence="9" key="1">
    <citation type="journal article" date="2019" name="Int. J. Syst. Evol. Microbiol.">
        <title>The Global Catalogue of Microorganisms (GCM) 10K type strain sequencing project: providing services to taxonomists for standard genome sequencing and annotation.</title>
        <authorList>
            <consortium name="The Broad Institute Genomics Platform"/>
            <consortium name="The Broad Institute Genome Sequencing Center for Infectious Disease"/>
            <person name="Wu L."/>
            <person name="Ma J."/>
        </authorList>
    </citation>
    <scope>NUCLEOTIDE SEQUENCE [LARGE SCALE GENOMIC DNA]</scope>
    <source>
        <strain evidence="9">CCUG 63287</strain>
    </source>
</reference>
<dbReference type="RefSeq" id="WP_213535430.1">
    <property type="nucleotide sequence ID" value="NZ_BOVQ01000004.1"/>
</dbReference>
<dbReference type="HAMAP" id="MF_00014">
    <property type="entry name" value="Ribosome_mat_RimM"/>
    <property type="match status" value="1"/>
</dbReference>
<feature type="domain" description="RimM N-terminal" evidence="6">
    <location>
        <begin position="7"/>
        <end position="90"/>
    </location>
</feature>
<evidence type="ECO:0000256" key="2">
    <source>
        <dbReference type="ARBA" id="ARBA00022517"/>
    </source>
</evidence>
<dbReference type="InterPro" id="IPR036976">
    <property type="entry name" value="RimM_N_sf"/>
</dbReference>
<comment type="function">
    <text evidence="5">An accessory protein needed during the final step in the assembly of 30S ribosomal subunit, possibly for assembly of the head region. Essential for efficient processing of 16S rRNA. May be needed both before and after RbfA during the maturation of 16S rRNA. It has affinity for free ribosomal 30S subunits but not for 70S ribosomes.</text>
</comment>
<evidence type="ECO:0000256" key="5">
    <source>
        <dbReference type="HAMAP-Rule" id="MF_00014"/>
    </source>
</evidence>
<sequence length="175" mass="20158">MTNFYKVGIIVNTQGLQGELKIMPTTDFAEERFSKGTVLSLFDKKDNFVQELTVKTGKSYKNMYLVKFEGLYHINDVEKFKEFSLKIPEESLSELDAGEFYYHEIIGLDVYEGERFIGEISEILQPGANDVWVVKRKGKRDLLLPYIPAVILKVDLPNHRVNVDIMDGLDDEENK</sequence>
<evidence type="ECO:0000256" key="3">
    <source>
        <dbReference type="ARBA" id="ARBA00022552"/>
    </source>
</evidence>
<dbReference type="Pfam" id="PF01782">
    <property type="entry name" value="RimM"/>
    <property type="match status" value="1"/>
</dbReference>
<comment type="caution">
    <text evidence="8">The sequence shown here is derived from an EMBL/GenBank/DDBJ whole genome shotgun (WGS) entry which is preliminary data.</text>
</comment>